<dbReference type="Gene3D" id="2.180.10.10">
    <property type="entry name" value="RHS repeat-associated core"/>
    <property type="match status" value="1"/>
</dbReference>
<protein>
    <submittedName>
        <fullName evidence="1">RHS repeat-associated core domain-containing protein</fullName>
    </submittedName>
</protein>
<sequence>EQSIRFQGQQLDAETGLHYNRFRYYDPTIGQYVTQDPIGLLGGHNVYEYVGGDPLNWVDSLGLEPGSMAQRGYLSNNRPHYPGLLGEDEKGVMLFDEKNPNFHSYNVTNSCSKKTAGCTLGKVSEGLMRYPAPGSDGEPIKDGQKGFAIPVGPVSHSVSADRTMVTNITEKNHLLYPGIVRRWVSESANEVTVHTYGEGVGPMGTLNNALAKSLWGNVDEKVFDHAKSCK</sequence>
<dbReference type="EMBL" id="FMZC01000047">
    <property type="protein sequence ID" value="SDE79176.1"/>
    <property type="molecule type" value="Genomic_DNA"/>
</dbReference>
<accession>A0A1G7FTG4</accession>
<evidence type="ECO:0000313" key="1">
    <source>
        <dbReference type="EMBL" id="SDE79176.1"/>
    </source>
</evidence>
<reference evidence="1 2" key="1">
    <citation type="submission" date="2016-10" db="EMBL/GenBank/DDBJ databases">
        <authorList>
            <person name="de Groot N.N."/>
        </authorList>
    </citation>
    <scope>NUCLEOTIDE SEQUENCE [LARGE SCALE GENOMIC DNA]</scope>
    <source>
        <strain evidence="1 2">DSM 16619</strain>
    </source>
</reference>
<dbReference type="NCBIfam" id="TIGR03696">
    <property type="entry name" value="Rhs_assc_core"/>
    <property type="match status" value="1"/>
</dbReference>
<dbReference type="Proteomes" id="UP000198781">
    <property type="component" value="Unassembled WGS sequence"/>
</dbReference>
<feature type="non-terminal residue" evidence="1">
    <location>
        <position position="1"/>
    </location>
</feature>
<dbReference type="STRING" id="187868.SAMN05192589_1471"/>
<dbReference type="InterPro" id="IPR022385">
    <property type="entry name" value="Rhs_assc_core"/>
</dbReference>
<dbReference type="PRINTS" id="PR00394">
    <property type="entry name" value="RHSPROTEIN"/>
</dbReference>
<proteinExistence type="predicted"/>
<keyword evidence="2" id="KW-1185">Reference proteome</keyword>
<dbReference type="PANTHER" id="PTHR32305">
    <property type="match status" value="1"/>
</dbReference>
<evidence type="ECO:0000313" key="2">
    <source>
        <dbReference type="Proteomes" id="UP000198781"/>
    </source>
</evidence>
<name>A0A1G7FTG4_9BURK</name>
<gene>
    <name evidence="1" type="ORF">SAMN05192589_1471</name>
</gene>
<dbReference type="OrthoDB" id="5445630at2"/>
<dbReference type="AlphaFoldDB" id="A0A1G7FTG4"/>
<dbReference type="RefSeq" id="WP_139160549.1">
    <property type="nucleotide sequence ID" value="NZ_FMZC01000047.1"/>
</dbReference>
<dbReference type="PANTHER" id="PTHR32305:SF15">
    <property type="entry name" value="PROTEIN RHSA-RELATED"/>
    <property type="match status" value="1"/>
</dbReference>
<dbReference type="InterPro" id="IPR050708">
    <property type="entry name" value="T6SS_VgrG/RHS"/>
</dbReference>
<organism evidence="1 2">
    <name type="scientific">Paracidovorax valerianellae</name>
    <dbReference type="NCBI Taxonomy" id="187868"/>
    <lineage>
        <taxon>Bacteria</taxon>
        <taxon>Pseudomonadati</taxon>
        <taxon>Pseudomonadota</taxon>
        <taxon>Betaproteobacteria</taxon>
        <taxon>Burkholderiales</taxon>
        <taxon>Comamonadaceae</taxon>
        <taxon>Paracidovorax</taxon>
    </lineage>
</organism>